<dbReference type="Pfam" id="PF00135">
    <property type="entry name" value="COesterase"/>
    <property type="match status" value="2"/>
</dbReference>
<evidence type="ECO:0000256" key="2">
    <source>
        <dbReference type="ARBA" id="ARBA00022801"/>
    </source>
</evidence>
<dbReference type="PANTHER" id="PTHR11559">
    <property type="entry name" value="CARBOXYLESTERASE"/>
    <property type="match status" value="1"/>
</dbReference>
<dbReference type="AlphaFoldDB" id="A0A9X7UGP8"/>
<name>A0A9X7UGP8_SPHYA</name>
<dbReference type="EC" id="3.1.1.-" evidence="3"/>
<evidence type="ECO:0000313" key="5">
    <source>
        <dbReference type="EMBL" id="QNG49109.1"/>
    </source>
</evidence>
<dbReference type="PROSITE" id="PS00122">
    <property type="entry name" value="CARBOXYLESTERASE_B_1"/>
    <property type="match status" value="1"/>
</dbReference>
<dbReference type="Gene3D" id="3.40.50.1820">
    <property type="entry name" value="alpha/beta hydrolase"/>
    <property type="match status" value="1"/>
</dbReference>
<dbReference type="InterPro" id="IPR019826">
    <property type="entry name" value="Carboxylesterase_B_AS"/>
</dbReference>
<sequence>MEMVQRPVACAATAVALWASLGNAAPSSAPPRLSTASGPIRGVVRDDVRFFGGIPYAAPPVGANRWRAPQPVRAWKTERDATGFAADCPQPQRKEDAAFPQDENCLTLNVASPDLGARKLPVLFVVHGGAYFVGSGREPFRNGMPPLVKQGVVLVAPNYRIGRLGFFAHPALTNEAPKATANFWLMDQVAALHWVRQNIARFGGDPDNVTIIGCSAGGSSINALMATPMARGLFARASAHSAGGLFNANRPLPQAQDQGLAFAQRTGVTGDGSPSLAALRRLSVAQVLAGDSGAPDFGATVDGSWLPAPLSTLFAKGQIAHVPLISGSTSNEASVFGLMGFGRAEMARRFGIDLSAVSASYGLSDEAELLRKVQTDFLFTSAALGMTQLAARAGLPTRAYQFDFVPPDQRSSKPGADHCADRLFWLGQSPSADAESRTLARTMSGWMLNYVRSGDPNGPGLAPWPASQDGRTDPLVIGRHIAANPDFRARQLTPWFDKWQRESGQTFGWMPTP</sequence>
<dbReference type="Proteomes" id="UP000515377">
    <property type="component" value="Chromosome"/>
</dbReference>
<feature type="chain" id="PRO_5041013044" description="Carboxylic ester hydrolase" evidence="3">
    <location>
        <begin position="25"/>
        <end position="513"/>
    </location>
</feature>
<protein>
    <recommendedName>
        <fullName evidence="3">Carboxylic ester hydrolase</fullName>
        <ecNumber evidence="3">3.1.1.-</ecNumber>
    </recommendedName>
</protein>
<accession>A0A9X7UGP8</accession>
<proteinExistence type="inferred from homology"/>
<feature type="domain" description="Carboxylesterase type B" evidence="4">
    <location>
        <begin position="31"/>
        <end position="346"/>
    </location>
</feature>
<dbReference type="InterPro" id="IPR002018">
    <property type="entry name" value="CarbesteraseB"/>
</dbReference>
<dbReference type="InterPro" id="IPR029058">
    <property type="entry name" value="AB_hydrolase_fold"/>
</dbReference>
<evidence type="ECO:0000256" key="1">
    <source>
        <dbReference type="ARBA" id="ARBA00005964"/>
    </source>
</evidence>
<dbReference type="SUPFAM" id="SSF53474">
    <property type="entry name" value="alpha/beta-Hydrolases"/>
    <property type="match status" value="1"/>
</dbReference>
<evidence type="ECO:0000313" key="6">
    <source>
        <dbReference type="Proteomes" id="UP000515377"/>
    </source>
</evidence>
<keyword evidence="2 3" id="KW-0378">Hydrolase</keyword>
<evidence type="ECO:0000259" key="4">
    <source>
        <dbReference type="Pfam" id="PF00135"/>
    </source>
</evidence>
<keyword evidence="3" id="KW-0732">Signal</keyword>
<gene>
    <name evidence="5" type="ORF">H3V42_17950</name>
</gene>
<comment type="similarity">
    <text evidence="1 3">Belongs to the type-B carboxylesterase/lipase family.</text>
</comment>
<reference evidence="5 6" key="1">
    <citation type="submission" date="2020-07" db="EMBL/GenBank/DDBJ databases">
        <title>Whole genome sequence of Sphingobium yanoikuyae A3.</title>
        <authorList>
            <person name="Han S.-S."/>
        </authorList>
    </citation>
    <scope>NUCLEOTIDE SEQUENCE [LARGE SCALE GENOMIC DNA]</scope>
    <source>
        <strain evidence="5 6">A3</strain>
    </source>
</reference>
<dbReference type="GO" id="GO:0016787">
    <property type="term" value="F:hydrolase activity"/>
    <property type="evidence" value="ECO:0007669"/>
    <property type="project" value="UniProtKB-KW"/>
</dbReference>
<organism evidence="5 6">
    <name type="scientific">Sphingobium yanoikuyae</name>
    <name type="common">Sphingomonas yanoikuyae</name>
    <dbReference type="NCBI Taxonomy" id="13690"/>
    <lineage>
        <taxon>Bacteria</taxon>
        <taxon>Pseudomonadati</taxon>
        <taxon>Pseudomonadota</taxon>
        <taxon>Alphaproteobacteria</taxon>
        <taxon>Sphingomonadales</taxon>
        <taxon>Sphingomonadaceae</taxon>
        <taxon>Sphingobium</taxon>
    </lineage>
</organism>
<feature type="domain" description="Carboxylesterase type B" evidence="4">
    <location>
        <begin position="369"/>
        <end position="481"/>
    </location>
</feature>
<dbReference type="EMBL" id="CP060122">
    <property type="protein sequence ID" value="QNG49109.1"/>
    <property type="molecule type" value="Genomic_DNA"/>
</dbReference>
<dbReference type="InterPro" id="IPR050309">
    <property type="entry name" value="Type-B_Carboxylest/Lipase"/>
</dbReference>
<feature type="signal peptide" evidence="3">
    <location>
        <begin position="1"/>
        <end position="24"/>
    </location>
</feature>
<evidence type="ECO:0000256" key="3">
    <source>
        <dbReference type="RuleBase" id="RU361235"/>
    </source>
</evidence>